<sequence length="164" mass="17751">MVAADARPPKLGRRYTLDNPDEVHADMAADPERTRQDLAKTPAVHAAHRTCCPQRNATPTTSEPTMQQPTVGRIVHYHSHGSPVLPDGTQRYASQPRAAIITAVSAHYPGTSAHPGDPGVPNDGSTYPQLVSLAVLNPTGLFFDDRVPYAEEPTPGCWSWPPRT</sequence>
<reference evidence="2 3" key="1">
    <citation type="submission" date="2018-11" db="EMBL/GenBank/DDBJ databases">
        <title>Sequencing the genomes of 1000 actinobacteria strains.</title>
        <authorList>
            <person name="Klenk H.-P."/>
        </authorList>
    </citation>
    <scope>NUCLEOTIDE SEQUENCE [LARGE SCALE GENOMIC DNA]</scope>
    <source>
        <strain evidence="2 3">DSM 44781</strain>
    </source>
</reference>
<keyword evidence="3" id="KW-1185">Reference proteome</keyword>
<evidence type="ECO:0000256" key="1">
    <source>
        <dbReference type="SAM" id="MobiDB-lite"/>
    </source>
</evidence>
<dbReference type="Proteomes" id="UP000266906">
    <property type="component" value="Unassembled WGS sequence"/>
</dbReference>
<proteinExistence type="predicted"/>
<dbReference type="AlphaFoldDB" id="A0A3N4RFX2"/>
<feature type="compositionally biased region" description="Basic and acidic residues" evidence="1">
    <location>
        <begin position="21"/>
        <end position="30"/>
    </location>
</feature>
<accession>A0A3N4RFX2</accession>
<dbReference type="RefSeq" id="WP_208767157.1">
    <property type="nucleotide sequence ID" value="NZ_RKQG01000004.1"/>
</dbReference>
<comment type="caution">
    <text evidence="2">The sequence shown here is derived from an EMBL/GenBank/DDBJ whole genome shotgun (WGS) entry which is preliminary data.</text>
</comment>
<name>A0A3N4RFX2_9ACTN</name>
<dbReference type="EMBL" id="RKQG01000004">
    <property type="protein sequence ID" value="RPE27297.1"/>
    <property type="molecule type" value="Genomic_DNA"/>
</dbReference>
<organism evidence="2 3">
    <name type="scientific">Kitasatospora cineracea</name>
    <dbReference type="NCBI Taxonomy" id="88074"/>
    <lineage>
        <taxon>Bacteria</taxon>
        <taxon>Bacillati</taxon>
        <taxon>Actinomycetota</taxon>
        <taxon>Actinomycetes</taxon>
        <taxon>Kitasatosporales</taxon>
        <taxon>Streptomycetaceae</taxon>
        <taxon>Kitasatospora</taxon>
    </lineage>
</organism>
<evidence type="ECO:0000313" key="2">
    <source>
        <dbReference type="EMBL" id="RPE27297.1"/>
    </source>
</evidence>
<feature type="region of interest" description="Disordered" evidence="1">
    <location>
        <begin position="1"/>
        <end position="30"/>
    </location>
</feature>
<protein>
    <submittedName>
        <fullName evidence="2">Uncharacterized protein</fullName>
    </submittedName>
</protein>
<evidence type="ECO:0000313" key="3">
    <source>
        <dbReference type="Proteomes" id="UP000266906"/>
    </source>
</evidence>
<gene>
    <name evidence="2" type="ORF">EDD38_7442</name>
</gene>